<feature type="compositionally biased region" description="Basic and acidic residues" evidence="9">
    <location>
        <begin position="227"/>
        <end position="240"/>
    </location>
</feature>
<evidence type="ECO:0000259" key="11">
    <source>
        <dbReference type="PROSITE" id="PS51294"/>
    </source>
</evidence>
<evidence type="ECO:0000256" key="1">
    <source>
        <dbReference type="ARBA" id="ARBA00004123"/>
    </source>
</evidence>
<dbReference type="FunFam" id="1.10.10.60:FF:000007">
    <property type="entry name" value="Two-component response regulator"/>
    <property type="match status" value="1"/>
</dbReference>
<comment type="caution">
    <text evidence="12">The sequence shown here is derived from an EMBL/GenBank/DDBJ whole genome shotgun (WGS) entry which is preliminary data.</text>
</comment>
<dbReference type="Gene3D" id="3.40.50.2300">
    <property type="match status" value="1"/>
</dbReference>
<dbReference type="GO" id="GO:0045893">
    <property type="term" value="P:positive regulation of DNA-templated transcription"/>
    <property type="evidence" value="ECO:0007669"/>
    <property type="project" value="InterPro"/>
</dbReference>
<accession>A0A6A3BXP1</accession>
<evidence type="ECO:0000259" key="10">
    <source>
        <dbReference type="PROSITE" id="PS50110"/>
    </source>
</evidence>
<dbReference type="PROSITE" id="PS51294">
    <property type="entry name" value="HTH_MYB"/>
    <property type="match status" value="1"/>
</dbReference>
<evidence type="ECO:0000256" key="2">
    <source>
        <dbReference type="ARBA" id="ARBA00023012"/>
    </source>
</evidence>
<dbReference type="GO" id="GO:0003700">
    <property type="term" value="F:DNA-binding transcription factor activity"/>
    <property type="evidence" value="ECO:0007669"/>
    <property type="project" value="InterPro"/>
</dbReference>
<comment type="caution">
    <text evidence="8">Lacks conserved residue(s) required for the propagation of feature annotation.</text>
</comment>
<evidence type="ECO:0000256" key="9">
    <source>
        <dbReference type="SAM" id="MobiDB-lite"/>
    </source>
</evidence>
<evidence type="ECO:0000256" key="5">
    <source>
        <dbReference type="ARBA" id="ARBA00023163"/>
    </source>
</evidence>
<dbReference type="InterPro" id="IPR044825">
    <property type="entry name" value="GLK1/2-like"/>
</dbReference>
<protein>
    <submittedName>
        <fullName evidence="12">Tobamovirus multiplication protein 2A-like isoform X1</fullName>
    </submittedName>
</protein>
<dbReference type="PROSITE" id="PS50110">
    <property type="entry name" value="RESPONSE_REGULATORY"/>
    <property type="match status" value="1"/>
</dbReference>
<dbReference type="SUPFAM" id="SSF46689">
    <property type="entry name" value="Homeodomain-like"/>
    <property type="match status" value="1"/>
</dbReference>
<dbReference type="InterPro" id="IPR006447">
    <property type="entry name" value="Myb_dom_plants"/>
</dbReference>
<name>A0A6A3BXP1_HIBSY</name>
<keyword evidence="5" id="KW-0804">Transcription</keyword>
<keyword evidence="2" id="KW-0902">Two-component regulatory system</keyword>
<evidence type="ECO:0000313" key="12">
    <source>
        <dbReference type="EMBL" id="KAE8720228.1"/>
    </source>
</evidence>
<feature type="region of interest" description="Disordered" evidence="9">
    <location>
        <begin position="283"/>
        <end position="308"/>
    </location>
</feature>
<dbReference type="AlphaFoldDB" id="A0A6A3BXP1"/>
<dbReference type="EMBL" id="VEPZ02000764">
    <property type="protein sequence ID" value="KAE8720228.1"/>
    <property type="molecule type" value="Genomic_DNA"/>
</dbReference>
<feature type="domain" description="Response regulatory" evidence="10">
    <location>
        <begin position="24"/>
        <end position="137"/>
    </location>
</feature>
<organism evidence="12">
    <name type="scientific">Hibiscus syriacus</name>
    <name type="common">Rose of Sharon</name>
    <dbReference type="NCBI Taxonomy" id="106335"/>
    <lineage>
        <taxon>Eukaryota</taxon>
        <taxon>Viridiplantae</taxon>
        <taxon>Streptophyta</taxon>
        <taxon>Embryophyta</taxon>
        <taxon>Tracheophyta</taxon>
        <taxon>Spermatophyta</taxon>
        <taxon>Magnoliopsida</taxon>
        <taxon>eudicotyledons</taxon>
        <taxon>Gunneridae</taxon>
        <taxon>Pentapetalae</taxon>
        <taxon>rosids</taxon>
        <taxon>malvids</taxon>
        <taxon>Malvales</taxon>
        <taxon>Malvaceae</taxon>
        <taxon>Malvoideae</taxon>
        <taxon>Hibiscus</taxon>
    </lineage>
</organism>
<keyword evidence="4" id="KW-0238">DNA-binding</keyword>
<evidence type="ECO:0000256" key="6">
    <source>
        <dbReference type="ARBA" id="ARBA00023242"/>
    </source>
</evidence>
<gene>
    <name evidence="12" type="ORF">F3Y22_tig00021708pilonHSYRG00015</name>
</gene>
<dbReference type="GO" id="GO:0005634">
    <property type="term" value="C:nucleus"/>
    <property type="evidence" value="ECO:0007669"/>
    <property type="project" value="UniProtKB-SubCell"/>
</dbReference>
<dbReference type="SUPFAM" id="SSF52172">
    <property type="entry name" value="CheY-like"/>
    <property type="match status" value="1"/>
</dbReference>
<dbReference type="PANTHER" id="PTHR31312">
    <property type="entry name" value="TRANSCRIPTION ACTIVATOR GLK1"/>
    <property type="match status" value="1"/>
</dbReference>
<proteinExistence type="predicted"/>
<dbReference type="InterPro" id="IPR011006">
    <property type="entry name" value="CheY-like_superfamily"/>
</dbReference>
<evidence type="ECO:0000256" key="4">
    <source>
        <dbReference type="ARBA" id="ARBA00023125"/>
    </source>
</evidence>
<keyword evidence="6" id="KW-0539">Nucleus</keyword>
<dbReference type="FunFam" id="3.40.50.2300:FF:000206">
    <property type="entry name" value="Two-component response regulator-like APRR2"/>
    <property type="match status" value="1"/>
</dbReference>
<evidence type="ECO:0000256" key="3">
    <source>
        <dbReference type="ARBA" id="ARBA00023015"/>
    </source>
</evidence>
<dbReference type="GO" id="GO:0000160">
    <property type="term" value="P:phosphorelay signal transduction system"/>
    <property type="evidence" value="ECO:0007669"/>
    <property type="project" value="UniProtKB-KW"/>
</dbReference>
<dbReference type="Gene3D" id="1.10.10.60">
    <property type="entry name" value="Homeodomain-like"/>
    <property type="match status" value="1"/>
</dbReference>
<dbReference type="SMART" id="SM00448">
    <property type="entry name" value="REC"/>
    <property type="match status" value="1"/>
</dbReference>
<dbReference type="InterPro" id="IPR001005">
    <property type="entry name" value="SANT/Myb"/>
</dbReference>
<feature type="domain" description="HTH myb-type" evidence="11">
    <location>
        <begin position="318"/>
        <end position="377"/>
    </location>
</feature>
<comment type="subunit">
    <text evidence="7">Binds the target DNA as a monomer.</text>
</comment>
<dbReference type="Pfam" id="PF00249">
    <property type="entry name" value="Myb_DNA-binding"/>
    <property type="match status" value="1"/>
</dbReference>
<feature type="region of interest" description="Disordered" evidence="9">
    <location>
        <begin position="219"/>
        <end position="265"/>
    </location>
</feature>
<sequence length="601" mass="66542">MPNQLLVCTRNDLSEWKDFPKGLRVLLLDEDNDSAADIKSKLEAVDYIVYIFSNENEALAAVSSRPESFHVAIVEVTTSSNNGGLKFLETAKDLPTIMISNIHCISTMMKCIALGAVEFLRKPLSEDKLRSIWQHVVYKAFSVGGNDLSESLKPVKDSVASILHLQSEEEPKHEHSDKIEDASVVHENDCELSAVNNKYPAPSTPQLEQGGRLLVNEDGQEHTNCSTEKESGEPDGESKSVETTSGNVVAGLTAPVDQPQGQRETMVKEEADLVNGTNGKHIVESHPQDRVNSQDSHAGAKRPNTVSGLHISCPNKANRKKLKVDWTTELHKKFVQAVDQLGIDQAIPSRILELMKVEGLTRHNVASHLQKYRMQKRHILPKEVDQRWPRRDQTHRSCYPHKPIMAFPPCPFNHVVPVGPFYPMWGTPHPASILSWGSQGYYPWQPTETWHWKPYPGVHADAWGCPVMLIPPGNCSEQSKYAECAWVHCSSTMDNSGMPRSSVEHQPAEEVIDEVVKEAISKPWLPLPLGLNPPSTDNVIAELSRQGISTVPLGSTALIHADVTLDHLGPTVMLTDITSLNMFGSLDRLPSLHALPTVSNV</sequence>
<evidence type="ECO:0000256" key="7">
    <source>
        <dbReference type="ARBA" id="ARBA00061767"/>
    </source>
</evidence>
<dbReference type="NCBIfam" id="TIGR01557">
    <property type="entry name" value="myb_SHAQKYF"/>
    <property type="match status" value="1"/>
</dbReference>
<keyword evidence="3" id="KW-0805">Transcription regulation</keyword>
<dbReference type="InterPro" id="IPR017930">
    <property type="entry name" value="Myb_dom"/>
</dbReference>
<dbReference type="InterPro" id="IPR009057">
    <property type="entry name" value="Homeodomain-like_sf"/>
</dbReference>
<reference evidence="12" key="1">
    <citation type="submission" date="2019-09" db="EMBL/GenBank/DDBJ databases">
        <title>Draft genome information of white flower Hibiscus syriacus.</title>
        <authorList>
            <person name="Kim Y.-M."/>
        </authorList>
    </citation>
    <scope>NUCLEOTIDE SEQUENCE [LARGE SCALE GENOMIC DNA]</scope>
    <source>
        <strain evidence="12">YM2019G1</strain>
        <tissue evidence="12">Leaf</tissue>
    </source>
</reference>
<comment type="subcellular location">
    <subcellularLocation>
        <location evidence="1">Nucleus</location>
    </subcellularLocation>
</comment>
<dbReference type="GO" id="GO:0000976">
    <property type="term" value="F:transcription cis-regulatory region binding"/>
    <property type="evidence" value="ECO:0007669"/>
    <property type="project" value="TreeGrafter"/>
</dbReference>
<dbReference type="InterPro" id="IPR001789">
    <property type="entry name" value="Sig_transdc_resp-reg_receiver"/>
</dbReference>
<evidence type="ECO:0000256" key="8">
    <source>
        <dbReference type="PROSITE-ProRule" id="PRU00169"/>
    </source>
</evidence>
<dbReference type="PANTHER" id="PTHR31312:SF4">
    <property type="entry name" value="TWO-COMPONENT RESPONSE REGULATOR-LIKE APRR2"/>
    <property type="match status" value="1"/>
</dbReference>